<proteinExistence type="predicted"/>
<evidence type="ECO:0000313" key="1">
    <source>
        <dbReference type="EMBL" id="PNU03789.1"/>
    </source>
</evidence>
<organism evidence="1 2">
    <name type="scientific">Novosphingobium guangzhouense</name>
    <dbReference type="NCBI Taxonomy" id="1850347"/>
    <lineage>
        <taxon>Bacteria</taxon>
        <taxon>Pseudomonadati</taxon>
        <taxon>Pseudomonadota</taxon>
        <taxon>Alphaproteobacteria</taxon>
        <taxon>Sphingomonadales</taxon>
        <taxon>Sphingomonadaceae</taxon>
        <taxon>Novosphingobium</taxon>
    </lineage>
</organism>
<reference evidence="1 2" key="1">
    <citation type="submission" date="2016-05" db="EMBL/GenBank/DDBJ databases">
        <title>Complete genome sequence of Novosphingobium guangzhouense SA925(T).</title>
        <authorList>
            <person name="Sha S."/>
        </authorList>
    </citation>
    <scope>NUCLEOTIDE SEQUENCE [LARGE SCALE GENOMIC DNA]</scope>
    <source>
        <strain evidence="1 2">SA925</strain>
    </source>
</reference>
<accession>A0A2K2FYA9</accession>
<dbReference type="AlphaFoldDB" id="A0A2K2FYA9"/>
<evidence type="ECO:0000313" key="2">
    <source>
        <dbReference type="Proteomes" id="UP000236327"/>
    </source>
</evidence>
<name>A0A2K2FYA9_9SPHN</name>
<dbReference type="RefSeq" id="WP_103096928.1">
    <property type="nucleotide sequence ID" value="NZ_LYMM01000043.1"/>
</dbReference>
<sequence length="64" mass="7453">MQAIAMRASLWQDIDRDEFQKLWEAEASETEARVEIETVSVATGLLLPVWHRLPQKRRSCLADR</sequence>
<gene>
    <name evidence="1" type="ORF">A8V01_22280</name>
</gene>
<dbReference type="Proteomes" id="UP000236327">
    <property type="component" value="Unassembled WGS sequence"/>
</dbReference>
<keyword evidence="2" id="KW-1185">Reference proteome</keyword>
<dbReference type="EMBL" id="LYMM01000043">
    <property type="protein sequence ID" value="PNU03789.1"/>
    <property type="molecule type" value="Genomic_DNA"/>
</dbReference>
<protein>
    <submittedName>
        <fullName evidence="1">Uncharacterized protein</fullName>
    </submittedName>
</protein>
<comment type="caution">
    <text evidence="1">The sequence shown here is derived from an EMBL/GenBank/DDBJ whole genome shotgun (WGS) entry which is preliminary data.</text>
</comment>